<protein>
    <submittedName>
        <fullName evidence="1">Uncharacterized protein</fullName>
    </submittedName>
</protein>
<dbReference type="Proteomes" id="UP001143856">
    <property type="component" value="Unassembled WGS sequence"/>
</dbReference>
<dbReference type="EMBL" id="JAPDGR010000104">
    <property type="protein sequence ID" value="KAJ2996209.1"/>
    <property type="molecule type" value="Genomic_DNA"/>
</dbReference>
<comment type="caution">
    <text evidence="1">The sequence shown here is derived from an EMBL/GenBank/DDBJ whole genome shotgun (WGS) entry which is preliminary data.</text>
</comment>
<keyword evidence="2" id="KW-1185">Reference proteome</keyword>
<gene>
    <name evidence="1" type="ORF">NUW58_g1045</name>
</gene>
<accession>A0ACC1PQA1</accession>
<organism evidence="1 2">
    <name type="scientific">Xylaria curta</name>
    <dbReference type="NCBI Taxonomy" id="42375"/>
    <lineage>
        <taxon>Eukaryota</taxon>
        <taxon>Fungi</taxon>
        <taxon>Dikarya</taxon>
        <taxon>Ascomycota</taxon>
        <taxon>Pezizomycotina</taxon>
        <taxon>Sordariomycetes</taxon>
        <taxon>Xylariomycetidae</taxon>
        <taxon>Xylariales</taxon>
        <taxon>Xylariaceae</taxon>
        <taxon>Xylaria</taxon>
    </lineage>
</organism>
<name>A0ACC1PQA1_9PEZI</name>
<reference evidence="1" key="1">
    <citation type="submission" date="2022-10" db="EMBL/GenBank/DDBJ databases">
        <title>Genome Sequence of Xylaria curta.</title>
        <authorList>
            <person name="Buettner E."/>
        </authorList>
    </citation>
    <scope>NUCLEOTIDE SEQUENCE</scope>
    <source>
        <strain evidence="1">Babe10</strain>
    </source>
</reference>
<proteinExistence type="predicted"/>
<sequence length="266" mass="29824">MKLSNAALVFALVVSTTATPNKQCSGGHHTFPMTTVAGIKVVNTPLVQKARALVEANFEPYLVRHMYRSWLFGAAAVNNNATLASQIDLEVQAIGTLLHDLGWDQRPDSPWRSSDRRFEIDGAIGAAKFIRENGPKAEWDDVRLQLVWDAISLHGTPSISEYKQPNVKFIVESISMDYPGPHPALKEEDFNNIVEAFPQEGLLEGTNDTFEFLCREKPIATYDTWIEPWGVAFVDGYNPVGHRLFDRVNPNVTSTPPKKRRFHTPH</sequence>
<evidence type="ECO:0000313" key="2">
    <source>
        <dbReference type="Proteomes" id="UP001143856"/>
    </source>
</evidence>
<evidence type="ECO:0000313" key="1">
    <source>
        <dbReference type="EMBL" id="KAJ2996209.1"/>
    </source>
</evidence>